<evidence type="ECO:0000313" key="2">
    <source>
        <dbReference type="Proteomes" id="UP000789524"/>
    </source>
</evidence>
<gene>
    <name evidence="1" type="ORF">DCHRY22_LOCUS9982</name>
</gene>
<organism evidence="1 2">
    <name type="scientific">Danaus chrysippus</name>
    <name type="common">African queen</name>
    <dbReference type="NCBI Taxonomy" id="151541"/>
    <lineage>
        <taxon>Eukaryota</taxon>
        <taxon>Metazoa</taxon>
        <taxon>Ecdysozoa</taxon>
        <taxon>Arthropoda</taxon>
        <taxon>Hexapoda</taxon>
        <taxon>Insecta</taxon>
        <taxon>Pterygota</taxon>
        <taxon>Neoptera</taxon>
        <taxon>Endopterygota</taxon>
        <taxon>Lepidoptera</taxon>
        <taxon>Glossata</taxon>
        <taxon>Ditrysia</taxon>
        <taxon>Papilionoidea</taxon>
        <taxon>Nymphalidae</taxon>
        <taxon>Danainae</taxon>
        <taxon>Danaini</taxon>
        <taxon>Danaina</taxon>
        <taxon>Danaus</taxon>
        <taxon>Anosia</taxon>
    </lineage>
</organism>
<sequence length="71" mass="7950">MNFDNVALSRTPQSAPRGCAERSYVVLVPVSQVRTVFALAYAPHSIVGALRRHWPNPRDVTLRNEVFNMAV</sequence>
<protein>
    <submittedName>
        <fullName evidence="1">(African queen) hypothetical protein</fullName>
    </submittedName>
</protein>
<evidence type="ECO:0000313" key="1">
    <source>
        <dbReference type="EMBL" id="CAG9571915.1"/>
    </source>
</evidence>
<dbReference type="EMBL" id="CAKASE010000067">
    <property type="protein sequence ID" value="CAG9571915.1"/>
    <property type="molecule type" value="Genomic_DNA"/>
</dbReference>
<proteinExistence type="predicted"/>
<accession>A0A8J2W7R9</accession>
<dbReference type="Proteomes" id="UP000789524">
    <property type="component" value="Unassembled WGS sequence"/>
</dbReference>
<keyword evidence="2" id="KW-1185">Reference proteome</keyword>
<dbReference type="AlphaFoldDB" id="A0A8J2W7R9"/>
<reference evidence="1" key="1">
    <citation type="submission" date="2021-09" db="EMBL/GenBank/DDBJ databases">
        <authorList>
            <person name="Martin H S."/>
        </authorList>
    </citation>
    <scope>NUCLEOTIDE SEQUENCE</scope>
</reference>
<comment type="caution">
    <text evidence="1">The sequence shown here is derived from an EMBL/GenBank/DDBJ whole genome shotgun (WGS) entry which is preliminary data.</text>
</comment>
<name>A0A8J2W7R9_9NEOP</name>
<dbReference type="OrthoDB" id="7424445at2759"/>